<comment type="caution">
    <text evidence="2">The sequence shown here is derived from an EMBL/GenBank/DDBJ whole genome shotgun (WGS) entry which is preliminary data.</text>
</comment>
<dbReference type="SUPFAM" id="SSF52266">
    <property type="entry name" value="SGNH hydrolase"/>
    <property type="match status" value="1"/>
</dbReference>
<dbReference type="Gene3D" id="3.40.50.1110">
    <property type="entry name" value="SGNH hydrolase"/>
    <property type="match status" value="1"/>
</dbReference>
<dbReference type="PANTHER" id="PTHR30383:SF5">
    <property type="entry name" value="SGNH HYDROLASE-TYPE ESTERASE DOMAIN-CONTAINING PROTEIN"/>
    <property type="match status" value="1"/>
</dbReference>
<dbReference type="InterPro" id="IPR013830">
    <property type="entry name" value="SGNH_hydro"/>
</dbReference>
<dbReference type="RefSeq" id="WP_187303590.1">
    <property type="nucleotide sequence ID" value="NZ_JACRYT010000014.1"/>
</dbReference>
<dbReference type="AlphaFoldDB" id="A0A923NM66"/>
<dbReference type="Pfam" id="PF13472">
    <property type="entry name" value="Lipase_GDSL_2"/>
    <property type="match status" value="1"/>
</dbReference>
<dbReference type="GO" id="GO:0004622">
    <property type="term" value="F:phosphatidylcholine lysophospholipase activity"/>
    <property type="evidence" value="ECO:0007669"/>
    <property type="project" value="TreeGrafter"/>
</dbReference>
<reference evidence="2" key="1">
    <citation type="submission" date="2020-08" db="EMBL/GenBank/DDBJ databases">
        <title>Genome public.</title>
        <authorList>
            <person name="Liu C."/>
            <person name="Sun Q."/>
        </authorList>
    </citation>
    <scope>NUCLEOTIDE SEQUENCE</scope>
    <source>
        <strain evidence="2">BX12</strain>
    </source>
</reference>
<dbReference type="InterPro" id="IPR036514">
    <property type="entry name" value="SGNH_hydro_sf"/>
</dbReference>
<accession>A0A923NM66</accession>
<keyword evidence="3" id="KW-1185">Reference proteome</keyword>
<gene>
    <name evidence="2" type="ORF">H9L42_11730</name>
</gene>
<proteinExistence type="predicted"/>
<dbReference type="InterPro" id="IPR051532">
    <property type="entry name" value="Ester_Hydrolysis_Enzymes"/>
</dbReference>
<evidence type="ECO:0000313" key="3">
    <source>
        <dbReference type="Proteomes" id="UP000602647"/>
    </source>
</evidence>
<sequence>MRSVCFGDSFVRGFGVKADENWVFLLNTPCSTFINHGICGDTTGGMLARFGCDVVPEKPNYLFLLGGLNDLLAGSPETTVQANYFAMVHQALHHGMIPVICTCPPFDPNAARRCWPELTSFELIKRRYETLRDWLLSFCRSYKLAYVDFYGEFAKVLSRNPEKDWYLDGIHPTAEGHQVMRDIAVDALRQLSL</sequence>
<protein>
    <submittedName>
        <fullName evidence="2">Arylesterase</fullName>
    </submittedName>
</protein>
<dbReference type="Proteomes" id="UP000602647">
    <property type="component" value="Unassembled WGS sequence"/>
</dbReference>
<name>A0A923NM66_9FIRM</name>
<feature type="domain" description="SGNH hydrolase-type esterase" evidence="1">
    <location>
        <begin position="5"/>
        <end position="179"/>
    </location>
</feature>
<evidence type="ECO:0000259" key="1">
    <source>
        <dbReference type="Pfam" id="PF13472"/>
    </source>
</evidence>
<dbReference type="EMBL" id="JACRYT010000014">
    <property type="protein sequence ID" value="MBC6680490.1"/>
    <property type="molecule type" value="Genomic_DNA"/>
</dbReference>
<dbReference type="PANTHER" id="PTHR30383">
    <property type="entry name" value="THIOESTERASE 1/PROTEASE 1/LYSOPHOSPHOLIPASE L1"/>
    <property type="match status" value="1"/>
</dbReference>
<organism evidence="2 3">
    <name type="scientific">Zhenpiania hominis</name>
    <dbReference type="NCBI Taxonomy" id="2763644"/>
    <lineage>
        <taxon>Bacteria</taxon>
        <taxon>Bacillati</taxon>
        <taxon>Bacillota</taxon>
        <taxon>Clostridia</taxon>
        <taxon>Peptostreptococcales</taxon>
        <taxon>Anaerovoracaceae</taxon>
        <taxon>Zhenpiania</taxon>
    </lineage>
</organism>
<evidence type="ECO:0000313" key="2">
    <source>
        <dbReference type="EMBL" id="MBC6680490.1"/>
    </source>
</evidence>